<proteinExistence type="predicted"/>
<keyword evidence="4" id="KW-1185">Reference proteome</keyword>
<feature type="compositionally biased region" description="Basic residues" evidence="2">
    <location>
        <begin position="1"/>
        <end position="10"/>
    </location>
</feature>
<gene>
    <name evidence="3" type="ORF">V6N11_076110</name>
</gene>
<organism evidence="3 4">
    <name type="scientific">Hibiscus sabdariffa</name>
    <name type="common">roselle</name>
    <dbReference type="NCBI Taxonomy" id="183260"/>
    <lineage>
        <taxon>Eukaryota</taxon>
        <taxon>Viridiplantae</taxon>
        <taxon>Streptophyta</taxon>
        <taxon>Embryophyta</taxon>
        <taxon>Tracheophyta</taxon>
        <taxon>Spermatophyta</taxon>
        <taxon>Magnoliopsida</taxon>
        <taxon>eudicotyledons</taxon>
        <taxon>Gunneridae</taxon>
        <taxon>Pentapetalae</taxon>
        <taxon>rosids</taxon>
        <taxon>malvids</taxon>
        <taxon>Malvales</taxon>
        <taxon>Malvaceae</taxon>
        <taxon>Malvoideae</taxon>
        <taxon>Hibiscus</taxon>
    </lineage>
</organism>
<protein>
    <recommendedName>
        <fullName evidence="5">Protein HEAT INTOLERANT 4-like</fullName>
    </recommendedName>
</protein>
<sequence>MGKGAKRKAASQKQEDTQVKASQKENHKPAPKAKRSKASEPQPEPEYFEDKRNLEDLWKAAFPVGTEWDQLDTVYQYNWNFSNLEDAFEEGGKLYGKKAFLFGCTEPQLVPYKGENKVICIPVVVAVVSPFPPSDKIGINSVQREAEEIIPMKQMKMDWVPYIPLENRPPGKKEGVGSSIGMRVALKQMKIDRLKKYEYCLPYFYQPLKEDELEQSTEVQIIFPAEPKPVFCEFDWELDELDEFTDKLIEEEELDKDQKDAFKEFVKEKVREAKKANRQAREARKKALEEMSEETKAAFESMRFYKFYPVQTQDAPDVSNVKSPFINRYYGKAHEGIACCIFLLPGSTGSIHVIAPSEPEEGFVEYSVEAFSKSFERFLKLKVLKVLSMSVLSAVDFFFVLTYCTMNKVNEKKLASCIVFLLEPLGFSWCWDMPNVLTRYLGGASIRIEMEQQFAVFERKCSKHRNHPVER</sequence>
<dbReference type="PANTHER" id="PTHR33704">
    <property type="entry name" value="PROTEIN HEAT INTOLERANT 4-RELATED"/>
    <property type="match status" value="1"/>
</dbReference>
<feature type="compositionally biased region" description="Basic and acidic residues" evidence="2">
    <location>
        <begin position="13"/>
        <end position="28"/>
    </location>
</feature>
<dbReference type="PANTHER" id="PTHR33704:SF1">
    <property type="entry name" value="PROTEIN HEAT INTOLERANT 4-RELATED"/>
    <property type="match status" value="1"/>
</dbReference>
<accession>A0ABR2Q5A4</accession>
<evidence type="ECO:0000313" key="4">
    <source>
        <dbReference type="Proteomes" id="UP001396334"/>
    </source>
</evidence>
<feature type="coiled-coil region" evidence="1">
    <location>
        <begin position="263"/>
        <end position="297"/>
    </location>
</feature>
<name>A0ABR2Q5A4_9ROSI</name>
<dbReference type="Proteomes" id="UP001396334">
    <property type="component" value="Unassembled WGS sequence"/>
</dbReference>
<evidence type="ECO:0000256" key="1">
    <source>
        <dbReference type="SAM" id="Coils"/>
    </source>
</evidence>
<evidence type="ECO:0000256" key="2">
    <source>
        <dbReference type="SAM" id="MobiDB-lite"/>
    </source>
</evidence>
<keyword evidence="1" id="KW-0175">Coiled coil</keyword>
<dbReference type="InterPro" id="IPR039313">
    <property type="entry name" value="HIT4"/>
</dbReference>
<dbReference type="Gene3D" id="6.10.250.2770">
    <property type="match status" value="1"/>
</dbReference>
<comment type="caution">
    <text evidence="3">The sequence shown here is derived from an EMBL/GenBank/DDBJ whole genome shotgun (WGS) entry which is preliminary data.</text>
</comment>
<evidence type="ECO:0000313" key="3">
    <source>
        <dbReference type="EMBL" id="KAK8995853.1"/>
    </source>
</evidence>
<reference evidence="3 4" key="1">
    <citation type="journal article" date="2024" name="G3 (Bethesda)">
        <title>Genome assembly of Hibiscus sabdariffa L. provides insights into metabolisms of medicinal natural products.</title>
        <authorList>
            <person name="Kim T."/>
        </authorList>
    </citation>
    <scope>NUCLEOTIDE SEQUENCE [LARGE SCALE GENOMIC DNA]</scope>
    <source>
        <strain evidence="3">TK-2024</strain>
        <tissue evidence="3">Old leaves</tissue>
    </source>
</reference>
<evidence type="ECO:0008006" key="5">
    <source>
        <dbReference type="Google" id="ProtNLM"/>
    </source>
</evidence>
<dbReference type="EMBL" id="JBBPBN010000045">
    <property type="protein sequence ID" value="KAK8995853.1"/>
    <property type="molecule type" value="Genomic_DNA"/>
</dbReference>
<feature type="region of interest" description="Disordered" evidence="2">
    <location>
        <begin position="1"/>
        <end position="50"/>
    </location>
</feature>